<name>A0A8K0XUP3_9AGAR</name>
<keyword evidence="3" id="KW-1185">Reference proteome</keyword>
<feature type="compositionally biased region" description="Low complexity" evidence="1">
    <location>
        <begin position="206"/>
        <end position="221"/>
    </location>
</feature>
<evidence type="ECO:0000256" key="1">
    <source>
        <dbReference type="SAM" id="MobiDB-lite"/>
    </source>
</evidence>
<feature type="region of interest" description="Disordered" evidence="1">
    <location>
        <begin position="206"/>
        <end position="250"/>
    </location>
</feature>
<evidence type="ECO:0000313" key="3">
    <source>
        <dbReference type="Proteomes" id="UP000813824"/>
    </source>
</evidence>
<proteinExistence type="predicted"/>
<evidence type="ECO:0000313" key="2">
    <source>
        <dbReference type="EMBL" id="KAH8107146.1"/>
    </source>
</evidence>
<reference evidence="2" key="1">
    <citation type="journal article" date="2021" name="New Phytol.">
        <title>Evolutionary innovations through gain and loss of genes in the ectomycorrhizal Boletales.</title>
        <authorList>
            <person name="Wu G."/>
            <person name="Miyauchi S."/>
            <person name="Morin E."/>
            <person name="Kuo A."/>
            <person name="Drula E."/>
            <person name="Varga T."/>
            <person name="Kohler A."/>
            <person name="Feng B."/>
            <person name="Cao Y."/>
            <person name="Lipzen A."/>
            <person name="Daum C."/>
            <person name="Hundley H."/>
            <person name="Pangilinan J."/>
            <person name="Johnson J."/>
            <person name="Barry K."/>
            <person name="LaButti K."/>
            <person name="Ng V."/>
            <person name="Ahrendt S."/>
            <person name="Min B."/>
            <person name="Choi I.G."/>
            <person name="Park H."/>
            <person name="Plett J.M."/>
            <person name="Magnuson J."/>
            <person name="Spatafora J.W."/>
            <person name="Nagy L.G."/>
            <person name="Henrissat B."/>
            <person name="Grigoriev I.V."/>
            <person name="Yang Z.L."/>
            <person name="Xu J."/>
            <person name="Martin F.M."/>
        </authorList>
    </citation>
    <scope>NUCLEOTIDE SEQUENCE</scope>
    <source>
        <strain evidence="2">KKN 215</strain>
    </source>
</reference>
<organism evidence="2 3">
    <name type="scientific">Cristinia sonorae</name>
    <dbReference type="NCBI Taxonomy" id="1940300"/>
    <lineage>
        <taxon>Eukaryota</taxon>
        <taxon>Fungi</taxon>
        <taxon>Dikarya</taxon>
        <taxon>Basidiomycota</taxon>
        <taxon>Agaricomycotina</taxon>
        <taxon>Agaricomycetes</taxon>
        <taxon>Agaricomycetidae</taxon>
        <taxon>Agaricales</taxon>
        <taxon>Pleurotineae</taxon>
        <taxon>Stephanosporaceae</taxon>
        <taxon>Cristinia</taxon>
    </lineage>
</organism>
<feature type="region of interest" description="Disordered" evidence="1">
    <location>
        <begin position="164"/>
        <end position="190"/>
    </location>
</feature>
<dbReference type="OrthoDB" id="3029761at2759"/>
<sequence length="250" mass="27022">MAMAYVPFAPSIPHYQQHRYSHGRRPNPMATAYYHSMPFLQRQSPLPTGPVALPPVQPNLAWTNNQSCLFGASFPADLSAALPQSSHKSSYLPEGDFSPLGAIATGTDFPPSPSDTCTSTEAGPSPSPVFVHAVCNAPLVAPVPLPYHSPTFLQFDLPDDDEDLSHPPYVYRPHKRKRSEAEEETEESDFVAPNAVKRRLLGLPVAQQQQHAGARQHAAGGNIHSSASARFPLRRWPAQPGASHGTGIPG</sequence>
<dbReference type="AlphaFoldDB" id="A0A8K0XUP3"/>
<dbReference type="Proteomes" id="UP000813824">
    <property type="component" value="Unassembled WGS sequence"/>
</dbReference>
<protein>
    <submittedName>
        <fullName evidence="2">Uncharacterized protein</fullName>
    </submittedName>
</protein>
<accession>A0A8K0XUP3</accession>
<comment type="caution">
    <text evidence="2">The sequence shown here is derived from an EMBL/GenBank/DDBJ whole genome shotgun (WGS) entry which is preliminary data.</text>
</comment>
<gene>
    <name evidence="2" type="ORF">BXZ70DRAFT_903881</name>
</gene>
<dbReference type="EMBL" id="JAEVFJ010000002">
    <property type="protein sequence ID" value="KAH8107146.1"/>
    <property type="molecule type" value="Genomic_DNA"/>
</dbReference>